<feature type="compositionally biased region" description="Polar residues" evidence="1">
    <location>
        <begin position="336"/>
        <end position="359"/>
    </location>
</feature>
<evidence type="ECO:0000313" key="4">
    <source>
        <dbReference type="Proteomes" id="UP001302321"/>
    </source>
</evidence>
<comment type="caution">
    <text evidence="3">The sequence shown here is derived from an EMBL/GenBank/DDBJ whole genome shotgun (WGS) entry which is preliminary data.</text>
</comment>
<feature type="domain" description="Protein kinase" evidence="2">
    <location>
        <begin position="110"/>
        <end position="485"/>
    </location>
</feature>
<dbReference type="InterPro" id="IPR053083">
    <property type="entry name" value="TF_kinase-domain_protein"/>
</dbReference>
<protein>
    <submittedName>
        <fullName evidence="3">Kinase-like domain-containing protein</fullName>
    </submittedName>
</protein>
<feature type="compositionally biased region" description="Low complexity" evidence="1">
    <location>
        <begin position="536"/>
        <end position="547"/>
    </location>
</feature>
<keyword evidence="4" id="KW-1185">Reference proteome</keyword>
<evidence type="ECO:0000259" key="2">
    <source>
        <dbReference type="PROSITE" id="PS50011"/>
    </source>
</evidence>
<dbReference type="EMBL" id="MU866090">
    <property type="protein sequence ID" value="KAK4181139.1"/>
    <property type="molecule type" value="Genomic_DNA"/>
</dbReference>
<organism evidence="3 4">
    <name type="scientific">Triangularia setosa</name>
    <dbReference type="NCBI Taxonomy" id="2587417"/>
    <lineage>
        <taxon>Eukaryota</taxon>
        <taxon>Fungi</taxon>
        <taxon>Dikarya</taxon>
        <taxon>Ascomycota</taxon>
        <taxon>Pezizomycotina</taxon>
        <taxon>Sordariomycetes</taxon>
        <taxon>Sordariomycetidae</taxon>
        <taxon>Sordariales</taxon>
        <taxon>Podosporaceae</taxon>
        <taxon>Triangularia</taxon>
    </lineage>
</organism>
<dbReference type="InterPro" id="IPR011009">
    <property type="entry name" value="Kinase-like_dom_sf"/>
</dbReference>
<dbReference type="GO" id="GO:0004672">
    <property type="term" value="F:protein kinase activity"/>
    <property type="evidence" value="ECO:0007669"/>
    <property type="project" value="InterPro"/>
</dbReference>
<keyword evidence="3" id="KW-0418">Kinase</keyword>
<dbReference type="Gene3D" id="1.10.510.10">
    <property type="entry name" value="Transferase(Phosphotransferase) domain 1"/>
    <property type="match status" value="1"/>
</dbReference>
<dbReference type="SMART" id="SM00220">
    <property type="entry name" value="S_TKc"/>
    <property type="match status" value="1"/>
</dbReference>
<dbReference type="GO" id="GO:0005524">
    <property type="term" value="F:ATP binding"/>
    <property type="evidence" value="ECO:0007669"/>
    <property type="project" value="InterPro"/>
</dbReference>
<feature type="compositionally biased region" description="Polar residues" evidence="1">
    <location>
        <begin position="548"/>
        <end position="557"/>
    </location>
</feature>
<dbReference type="Proteomes" id="UP001302321">
    <property type="component" value="Unassembled WGS sequence"/>
</dbReference>
<proteinExistence type="predicted"/>
<sequence length="607" mass="68886">MATSPNRRHSTMWWDNDTIDRTVTRMFVCSHLIPEEIERLDRTLGFGDGLTDGTYWEWIEQKAKKIFLILVELKVPDQIFGVIDDSWDDEDLPIARDQVERLALTPTRDNKLEQEFYERQFCYLLRPLKKGQHMIYEDTEVVPLEVIDKKHVAGQTPFFDKVMLPGHSGTIFSRVKMPIGGGYSSQEDFLFEVNGIRNIQNDHLASYWASYVQQGYGYALFTNSADYTLKGFLTTTPACFKNLEKQVRRRQVMEWIHCLIDTICFLHNRGLSHGNIKPSTILFTSESHIFVSDLLGYTGLDRNSFDKESYDYAAPEQWFKPSSPASSSFHRRGTIPSMTASPESPNYTTSRSAPDSSQHPMAMMYAPTPHLSPQAADIFSLGCIILDLLSFLVKKHGRPFATHRAAKHKTPSRGGAVPDSSFHRNLSQVESWMTQLVKDAQKKEKDDPVFRGIAPMLHIVEHMLSSHPTDRPDAQDVQTRMYKILTDHCGILEPHCVHQYDNGWDFGMASLKLDAIDGNRRGSGGSGRHYPRNSIGSRGSGRSSSSGQDLQGHQETFQVPRISRTRSTRGPPSIASSRGPVHTVAPKEAWRNQMALWNTDPRTMCSW</sequence>
<dbReference type="PANTHER" id="PTHR44305:SF24">
    <property type="entry name" value="TYROSINE-PROTEIN KINASE C03B1.5-RELATED"/>
    <property type="match status" value="1"/>
</dbReference>
<accession>A0AAN6WG38</accession>
<reference evidence="3" key="1">
    <citation type="journal article" date="2023" name="Mol. Phylogenet. Evol.">
        <title>Genome-scale phylogeny and comparative genomics of the fungal order Sordariales.</title>
        <authorList>
            <person name="Hensen N."/>
            <person name="Bonometti L."/>
            <person name="Westerberg I."/>
            <person name="Brannstrom I.O."/>
            <person name="Guillou S."/>
            <person name="Cros-Aarteil S."/>
            <person name="Calhoun S."/>
            <person name="Haridas S."/>
            <person name="Kuo A."/>
            <person name="Mondo S."/>
            <person name="Pangilinan J."/>
            <person name="Riley R."/>
            <person name="LaButti K."/>
            <person name="Andreopoulos B."/>
            <person name="Lipzen A."/>
            <person name="Chen C."/>
            <person name="Yan M."/>
            <person name="Daum C."/>
            <person name="Ng V."/>
            <person name="Clum A."/>
            <person name="Steindorff A."/>
            <person name="Ohm R.A."/>
            <person name="Martin F."/>
            <person name="Silar P."/>
            <person name="Natvig D.O."/>
            <person name="Lalanne C."/>
            <person name="Gautier V."/>
            <person name="Ament-Velasquez S.L."/>
            <person name="Kruys A."/>
            <person name="Hutchinson M.I."/>
            <person name="Powell A.J."/>
            <person name="Barry K."/>
            <person name="Miller A.N."/>
            <person name="Grigoriev I.V."/>
            <person name="Debuchy R."/>
            <person name="Gladieux P."/>
            <person name="Hiltunen Thoren M."/>
            <person name="Johannesson H."/>
        </authorList>
    </citation>
    <scope>NUCLEOTIDE SEQUENCE</scope>
    <source>
        <strain evidence="3">CBS 892.96</strain>
    </source>
</reference>
<keyword evidence="3" id="KW-0808">Transferase</keyword>
<feature type="region of interest" description="Disordered" evidence="1">
    <location>
        <begin position="520"/>
        <end position="586"/>
    </location>
</feature>
<reference evidence="3" key="2">
    <citation type="submission" date="2023-05" db="EMBL/GenBank/DDBJ databases">
        <authorList>
            <consortium name="Lawrence Berkeley National Laboratory"/>
            <person name="Steindorff A."/>
            <person name="Hensen N."/>
            <person name="Bonometti L."/>
            <person name="Westerberg I."/>
            <person name="Brannstrom I.O."/>
            <person name="Guillou S."/>
            <person name="Cros-Aarteil S."/>
            <person name="Calhoun S."/>
            <person name="Haridas S."/>
            <person name="Kuo A."/>
            <person name="Mondo S."/>
            <person name="Pangilinan J."/>
            <person name="Riley R."/>
            <person name="Labutti K."/>
            <person name="Andreopoulos B."/>
            <person name="Lipzen A."/>
            <person name="Chen C."/>
            <person name="Yanf M."/>
            <person name="Daum C."/>
            <person name="Ng V."/>
            <person name="Clum A."/>
            <person name="Ohm R."/>
            <person name="Martin F."/>
            <person name="Silar P."/>
            <person name="Natvig D."/>
            <person name="Lalanne C."/>
            <person name="Gautier V."/>
            <person name="Ament-Velasquez S.L."/>
            <person name="Kruys A."/>
            <person name="Hutchinson M.I."/>
            <person name="Powell A.J."/>
            <person name="Barry K."/>
            <person name="Miller A.N."/>
            <person name="Grigoriev I.V."/>
            <person name="Debuchy R."/>
            <person name="Gladieux P."/>
            <person name="Thoren M.H."/>
            <person name="Johannesson H."/>
        </authorList>
    </citation>
    <scope>NUCLEOTIDE SEQUENCE</scope>
    <source>
        <strain evidence="3">CBS 892.96</strain>
    </source>
</reference>
<dbReference type="AlphaFoldDB" id="A0AAN6WG38"/>
<evidence type="ECO:0000256" key="1">
    <source>
        <dbReference type="SAM" id="MobiDB-lite"/>
    </source>
</evidence>
<name>A0AAN6WG38_9PEZI</name>
<dbReference type="PROSITE" id="PS50011">
    <property type="entry name" value="PROTEIN_KINASE_DOM"/>
    <property type="match status" value="1"/>
</dbReference>
<dbReference type="PANTHER" id="PTHR44305">
    <property type="entry name" value="SI:DKEY-192D15.2-RELATED"/>
    <property type="match status" value="1"/>
</dbReference>
<gene>
    <name evidence="3" type="ORF">QBC36DRAFT_318713</name>
</gene>
<feature type="region of interest" description="Disordered" evidence="1">
    <location>
        <begin position="322"/>
        <end position="361"/>
    </location>
</feature>
<evidence type="ECO:0000313" key="3">
    <source>
        <dbReference type="EMBL" id="KAK4181139.1"/>
    </source>
</evidence>
<dbReference type="InterPro" id="IPR000719">
    <property type="entry name" value="Prot_kinase_dom"/>
</dbReference>
<dbReference type="SUPFAM" id="SSF56112">
    <property type="entry name" value="Protein kinase-like (PK-like)"/>
    <property type="match status" value="1"/>
</dbReference>